<evidence type="ECO:0000256" key="11">
    <source>
        <dbReference type="PIRSR" id="PIRSR605792-51"/>
    </source>
</evidence>
<keyword evidence="8 11" id="KW-1015">Disulfide bond</keyword>
<evidence type="ECO:0000256" key="5">
    <source>
        <dbReference type="ARBA" id="ARBA00022729"/>
    </source>
</evidence>
<dbReference type="InterPro" id="IPR036249">
    <property type="entry name" value="Thioredoxin-like_sf"/>
</dbReference>
<dbReference type="GO" id="GO:0006457">
    <property type="term" value="P:protein folding"/>
    <property type="evidence" value="ECO:0007669"/>
    <property type="project" value="TreeGrafter"/>
</dbReference>
<keyword evidence="9 13" id="KW-0413">Isomerase</keyword>
<feature type="chain" id="PRO_5038161537" description="Protein disulfide-isomerase" evidence="13">
    <location>
        <begin position="18"/>
        <end position="501"/>
    </location>
</feature>
<feature type="domain" description="Thioredoxin" evidence="14">
    <location>
        <begin position="359"/>
        <end position="483"/>
    </location>
</feature>
<protein>
    <recommendedName>
        <fullName evidence="4 13">Protein disulfide-isomerase</fullName>
        <ecNumber evidence="4 13">5.3.4.1</ecNumber>
    </recommendedName>
</protein>
<proteinExistence type="inferred from homology"/>
<comment type="similarity">
    <text evidence="3 12">Belongs to the protein disulfide isomerase family.</text>
</comment>
<dbReference type="Pfam" id="PF00085">
    <property type="entry name" value="Thioredoxin"/>
    <property type="match status" value="2"/>
</dbReference>
<dbReference type="Pfam" id="PF13848">
    <property type="entry name" value="Thioredoxin_6"/>
    <property type="match status" value="1"/>
</dbReference>
<dbReference type="CDD" id="cd02995">
    <property type="entry name" value="PDI_a_PDI_a'_C"/>
    <property type="match status" value="1"/>
</dbReference>
<dbReference type="SUPFAM" id="SSF52833">
    <property type="entry name" value="Thioredoxin-like"/>
    <property type="match status" value="3"/>
</dbReference>
<comment type="catalytic activity">
    <reaction evidence="1 13">
        <text>Catalyzes the rearrangement of -S-S- bonds in proteins.</text>
        <dbReference type="EC" id="5.3.4.1"/>
    </reaction>
</comment>
<dbReference type="FunFam" id="3.40.30.10:FF:000077">
    <property type="entry name" value="Protein disulfide-isomerase"/>
    <property type="match status" value="1"/>
</dbReference>
<evidence type="ECO:0000256" key="9">
    <source>
        <dbReference type="ARBA" id="ARBA00023235"/>
    </source>
</evidence>
<evidence type="ECO:0000256" key="1">
    <source>
        <dbReference type="ARBA" id="ARBA00001182"/>
    </source>
</evidence>
<feature type="domain" description="Thioredoxin" evidence="14">
    <location>
        <begin position="7"/>
        <end position="141"/>
    </location>
</feature>
<evidence type="ECO:0000256" key="7">
    <source>
        <dbReference type="ARBA" id="ARBA00022824"/>
    </source>
</evidence>
<dbReference type="WBParaSite" id="PSAMB.scaffold1703size28591.g14597.t2">
    <property type="protein sequence ID" value="PSAMB.scaffold1703size28591.g14597.t2"/>
    <property type="gene ID" value="PSAMB.scaffold1703size28591.g14597"/>
</dbReference>
<dbReference type="InterPro" id="IPR017937">
    <property type="entry name" value="Thioredoxin_CS"/>
</dbReference>
<dbReference type="GO" id="GO:0034976">
    <property type="term" value="P:response to endoplasmic reticulum stress"/>
    <property type="evidence" value="ECO:0007669"/>
    <property type="project" value="TreeGrafter"/>
</dbReference>
<feature type="disulfide bond" description="Redox-active" evidence="11">
    <location>
        <begin position="48"/>
        <end position="51"/>
    </location>
</feature>
<dbReference type="PANTHER" id="PTHR18929:SF132">
    <property type="entry name" value="PROTEIN DISULFIDE-ISOMERASE A3"/>
    <property type="match status" value="1"/>
</dbReference>
<evidence type="ECO:0000256" key="13">
    <source>
        <dbReference type="RuleBase" id="RU361130"/>
    </source>
</evidence>
<evidence type="ECO:0000256" key="3">
    <source>
        <dbReference type="ARBA" id="ARBA00006347"/>
    </source>
</evidence>
<dbReference type="CDD" id="cd02961">
    <property type="entry name" value="PDI_a_family"/>
    <property type="match status" value="1"/>
</dbReference>
<evidence type="ECO:0000256" key="8">
    <source>
        <dbReference type="ARBA" id="ARBA00023157"/>
    </source>
</evidence>
<dbReference type="NCBIfam" id="TIGR01130">
    <property type="entry name" value="ER_PDI_fam"/>
    <property type="match status" value="1"/>
</dbReference>
<reference evidence="16" key="1">
    <citation type="submission" date="2022-11" db="UniProtKB">
        <authorList>
            <consortium name="WormBaseParasite"/>
        </authorList>
    </citation>
    <scope>IDENTIFICATION</scope>
</reference>
<dbReference type="PRINTS" id="PR00421">
    <property type="entry name" value="THIOREDOXIN"/>
</dbReference>
<dbReference type="FunFam" id="3.40.30.10:FF:000303">
    <property type="entry name" value="Protein disulfide-isomerase"/>
    <property type="match status" value="1"/>
</dbReference>
<dbReference type="GO" id="GO:0003756">
    <property type="term" value="F:protein disulfide isomerase activity"/>
    <property type="evidence" value="ECO:0007669"/>
    <property type="project" value="UniProtKB-EC"/>
</dbReference>
<evidence type="ECO:0000256" key="6">
    <source>
        <dbReference type="ARBA" id="ARBA00022737"/>
    </source>
</evidence>
<dbReference type="PANTHER" id="PTHR18929">
    <property type="entry name" value="PROTEIN DISULFIDE ISOMERASE"/>
    <property type="match status" value="1"/>
</dbReference>
<dbReference type="PROSITE" id="PS00194">
    <property type="entry name" value="THIOREDOXIN_1"/>
    <property type="match status" value="2"/>
</dbReference>
<keyword evidence="7" id="KW-0256">Endoplasmic reticulum</keyword>
<dbReference type="PROSITE" id="PS51352">
    <property type="entry name" value="THIOREDOXIN_2"/>
    <property type="match status" value="2"/>
</dbReference>
<evidence type="ECO:0000313" key="15">
    <source>
        <dbReference type="Proteomes" id="UP000887566"/>
    </source>
</evidence>
<dbReference type="InterPro" id="IPR005788">
    <property type="entry name" value="PDI_thioredoxin-like_dom"/>
</dbReference>
<dbReference type="InterPro" id="IPR005792">
    <property type="entry name" value="Prot_disulphide_isomerase"/>
</dbReference>
<dbReference type="Proteomes" id="UP000887566">
    <property type="component" value="Unplaced"/>
</dbReference>
<evidence type="ECO:0000256" key="4">
    <source>
        <dbReference type="ARBA" id="ARBA00012723"/>
    </source>
</evidence>
<dbReference type="AlphaFoldDB" id="A0A914VCA3"/>
<feature type="disulfide bond" description="Redox-active" evidence="11">
    <location>
        <begin position="405"/>
        <end position="408"/>
    </location>
</feature>
<dbReference type="InterPro" id="IPR013766">
    <property type="entry name" value="Thioredoxin_domain"/>
</dbReference>
<dbReference type="FunFam" id="3.40.30.10:FF:000045">
    <property type="entry name" value="Disulfide-isomerase A3"/>
    <property type="match status" value="1"/>
</dbReference>
<organism evidence="15 16">
    <name type="scientific">Plectus sambesii</name>
    <dbReference type="NCBI Taxonomy" id="2011161"/>
    <lineage>
        <taxon>Eukaryota</taxon>
        <taxon>Metazoa</taxon>
        <taxon>Ecdysozoa</taxon>
        <taxon>Nematoda</taxon>
        <taxon>Chromadorea</taxon>
        <taxon>Plectida</taxon>
        <taxon>Plectina</taxon>
        <taxon>Plectoidea</taxon>
        <taxon>Plectidae</taxon>
        <taxon>Plectus</taxon>
    </lineage>
</organism>
<evidence type="ECO:0000256" key="2">
    <source>
        <dbReference type="ARBA" id="ARBA00004319"/>
    </source>
</evidence>
<evidence type="ECO:0000313" key="16">
    <source>
        <dbReference type="WBParaSite" id="PSAMB.scaffold1703size28591.g14597.t2"/>
    </source>
</evidence>
<feature type="signal peptide" evidence="13">
    <location>
        <begin position="1"/>
        <end position="17"/>
    </location>
</feature>
<dbReference type="NCBIfam" id="TIGR01126">
    <property type="entry name" value="pdi_dom"/>
    <property type="match status" value="1"/>
</dbReference>
<name>A0A914VCA3_9BILA</name>
<keyword evidence="6" id="KW-0677">Repeat</keyword>
<keyword evidence="15" id="KW-1185">Reference proteome</keyword>
<evidence type="ECO:0000256" key="10">
    <source>
        <dbReference type="ARBA" id="ARBA00023284"/>
    </source>
</evidence>
<evidence type="ECO:0000256" key="12">
    <source>
        <dbReference type="RuleBase" id="RU004208"/>
    </source>
</evidence>
<evidence type="ECO:0000259" key="14">
    <source>
        <dbReference type="PROSITE" id="PS51352"/>
    </source>
</evidence>
<dbReference type="GO" id="GO:0005788">
    <property type="term" value="C:endoplasmic reticulum lumen"/>
    <property type="evidence" value="ECO:0007669"/>
    <property type="project" value="UniProtKB-SubCell"/>
</dbReference>
<accession>A0A914VCA3</accession>
<dbReference type="EC" id="5.3.4.1" evidence="4 13"/>
<keyword evidence="5 13" id="KW-0732">Signal</keyword>
<keyword evidence="10 11" id="KW-0676">Redox-active center</keyword>
<sequence>MLKLLAVSAALLALAYASSDVHDLHDSDWDEKIKEHEVALVEFYAPWCGHCKRLAPEYEKAATKLKTNDPPIALVKVDCTSDKATCDKFGVDCTSDKATCDKFGVGGFPTLKIFRNGEVAQDYDGPREADGIVKYMRGQAGPSAKELTSLADYEKFLNTDEYSVIGFFEGESKLKDSFQKVADTERDRFRFGYTTDKATIKKTGFTDDIVIYVPKRLHNKFEEGEIKYDGNYDTDKIKKFLINEMHGLVGVRSSDNAWQFDKKPLVVVYYNVDYVKDPKGTNYWRNRVLKVAQDFKRKVHFAISNKEDYSQEVEEHGLGDKKESKDPIVAAHTGVGKFPMTADFSIENLKKFVEDLLAEKLEAYMKSEPIPEEQGNVKVVVGRNYKELIEDADKDVLIEFYAPWCGHCKKLTPIYEELGDKLEDEDVIIAKMDATANDVPPKFEVKGFPTIFWVPKDKKNSPVAYQGAREVDDFVKFIAKESTDGLKGFARDGKKKKKSEL</sequence>
<comment type="subcellular location">
    <subcellularLocation>
        <location evidence="2">Endoplasmic reticulum lumen</location>
    </subcellularLocation>
</comment>
<dbReference type="Gene3D" id="3.40.30.10">
    <property type="entry name" value="Glutaredoxin"/>
    <property type="match status" value="5"/>
</dbReference>